<keyword evidence="5" id="KW-1185">Reference proteome</keyword>
<feature type="chain" id="PRO_5011759053" evidence="2">
    <location>
        <begin position="27"/>
        <end position="281"/>
    </location>
</feature>
<sequence>MKFKIKWFYVFILIAMILTGCNMEQGAENNGGNEPENVTFDPNHNGDGNNNGTNQNNANQNNRTQNNGNNQNNGNQNDFPFYNDNNAGNAQFPYETDRGFNYNHRNNEVEPNQNGGNQGQNNNNNQGQNNNGNGMSIQNNNNNNTPNVNQSQDTKNIIQEVVRLTNEARQKNGLSDLKIDQELNDAAQRKSVDMADNGYFSHTSPTYGSPFEMLDQFGIDYSAAAENIAAGQQTAENVVNQWLNSEGHRKNIMNEEMTHIGIGYENSGNMAPYWTQLFIAK</sequence>
<protein>
    <submittedName>
        <fullName evidence="4">Uncharacterized protein, YkwD family</fullName>
    </submittedName>
</protein>
<keyword evidence="2" id="KW-0732">Signal</keyword>
<dbReference type="PROSITE" id="PS51257">
    <property type="entry name" value="PROKAR_LIPOPROTEIN"/>
    <property type="match status" value="1"/>
</dbReference>
<evidence type="ECO:0000256" key="1">
    <source>
        <dbReference type="SAM" id="MobiDB-lite"/>
    </source>
</evidence>
<organism evidence="4 5">
    <name type="scientific">Tenuibacillus multivorans</name>
    <dbReference type="NCBI Taxonomy" id="237069"/>
    <lineage>
        <taxon>Bacteria</taxon>
        <taxon>Bacillati</taxon>
        <taxon>Bacillota</taxon>
        <taxon>Bacilli</taxon>
        <taxon>Bacillales</taxon>
        <taxon>Bacillaceae</taxon>
        <taxon>Tenuibacillus</taxon>
    </lineage>
</organism>
<evidence type="ECO:0000259" key="3">
    <source>
        <dbReference type="Pfam" id="PF00188"/>
    </source>
</evidence>
<dbReference type="RefSeq" id="WP_245686798.1">
    <property type="nucleotide sequence ID" value="NZ_BJVZ01000027.1"/>
</dbReference>
<dbReference type="PANTHER" id="PTHR31157">
    <property type="entry name" value="SCP DOMAIN-CONTAINING PROTEIN"/>
    <property type="match status" value="1"/>
</dbReference>
<feature type="region of interest" description="Disordered" evidence="1">
    <location>
        <begin position="28"/>
        <end position="151"/>
    </location>
</feature>
<dbReference type="EMBL" id="FNIG01000002">
    <property type="protein sequence ID" value="SDN07762.1"/>
    <property type="molecule type" value="Genomic_DNA"/>
</dbReference>
<evidence type="ECO:0000313" key="5">
    <source>
        <dbReference type="Proteomes" id="UP000199334"/>
    </source>
</evidence>
<evidence type="ECO:0000313" key="4">
    <source>
        <dbReference type="EMBL" id="SDN07762.1"/>
    </source>
</evidence>
<dbReference type="Pfam" id="PF00188">
    <property type="entry name" value="CAP"/>
    <property type="match status" value="1"/>
</dbReference>
<name>A0A1G9YFC8_9BACI</name>
<dbReference type="AlphaFoldDB" id="A0A1G9YFC8"/>
<dbReference type="InterPro" id="IPR035940">
    <property type="entry name" value="CAP_sf"/>
</dbReference>
<dbReference type="PANTHER" id="PTHR31157:SF1">
    <property type="entry name" value="SCP DOMAIN-CONTAINING PROTEIN"/>
    <property type="match status" value="1"/>
</dbReference>
<dbReference type="Gene3D" id="3.40.33.10">
    <property type="entry name" value="CAP"/>
    <property type="match status" value="1"/>
</dbReference>
<evidence type="ECO:0000256" key="2">
    <source>
        <dbReference type="SAM" id="SignalP"/>
    </source>
</evidence>
<dbReference type="STRING" id="237069.SAMN05216498_1375"/>
<feature type="domain" description="SCP" evidence="3">
    <location>
        <begin position="163"/>
        <end position="278"/>
    </location>
</feature>
<proteinExistence type="predicted"/>
<dbReference type="InterPro" id="IPR014044">
    <property type="entry name" value="CAP_dom"/>
</dbReference>
<dbReference type="SUPFAM" id="SSF55797">
    <property type="entry name" value="PR-1-like"/>
    <property type="match status" value="1"/>
</dbReference>
<feature type="compositionally biased region" description="Low complexity" evidence="1">
    <location>
        <begin position="28"/>
        <end position="77"/>
    </location>
</feature>
<accession>A0A1G9YFC8</accession>
<feature type="signal peptide" evidence="2">
    <location>
        <begin position="1"/>
        <end position="26"/>
    </location>
</feature>
<dbReference type="Proteomes" id="UP000199334">
    <property type="component" value="Unassembled WGS sequence"/>
</dbReference>
<reference evidence="4 5" key="1">
    <citation type="submission" date="2016-10" db="EMBL/GenBank/DDBJ databases">
        <authorList>
            <person name="de Groot N.N."/>
        </authorList>
    </citation>
    <scope>NUCLEOTIDE SEQUENCE [LARGE SCALE GENOMIC DNA]</scope>
    <source>
        <strain evidence="4 5">CGMCC 1.3442</strain>
    </source>
</reference>
<dbReference type="CDD" id="cd05379">
    <property type="entry name" value="CAP_bacterial"/>
    <property type="match status" value="1"/>
</dbReference>
<gene>
    <name evidence="4" type="ORF">SAMN05216498_1375</name>
</gene>
<feature type="compositionally biased region" description="Low complexity" evidence="1">
    <location>
        <begin position="109"/>
        <end position="151"/>
    </location>
</feature>